<reference evidence="3" key="1">
    <citation type="submission" date="2017-09" db="EMBL/GenBank/DDBJ databases">
        <title>Depth-based differentiation of microbial function through sediment-hosted aquifers and enrichment of novel symbionts in the deep terrestrial subsurface.</title>
        <authorList>
            <person name="Probst A.J."/>
            <person name="Ladd B."/>
            <person name="Jarett J.K."/>
            <person name="Geller-Mcgrath D.E."/>
            <person name="Sieber C.M.K."/>
            <person name="Emerson J.B."/>
            <person name="Anantharaman K."/>
            <person name="Thomas B.C."/>
            <person name="Malmstrom R."/>
            <person name="Stieglmeier M."/>
            <person name="Klingl A."/>
            <person name="Woyke T."/>
            <person name="Ryan C.M."/>
            <person name="Banfield J.F."/>
        </authorList>
    </citation>
    <scope>NUCLEOTIDE SEQUENCE [LARGE SCALE GENOMIC DNA]</scope>
</reference>
<protein>
    <submittedName>
        <fullName evidence="2">Uncharacterized protein</fullName>
    </submittedName>
</protein>
<sequence>MIIHRAMLAALIGAAILSAAIWWLLPEEAAIGQLENIHGIPFPSEKGRLVVTEKLAHADVYFTRSPVAHTAYVTATLNPISEQSLAIGIRENSFWLSYPKHTIFQDRAPAPDIGPRTVTVAIPLTDKLPDQDGSLDLMFFAPGRTDEPDEGADDSTRWLLYDLRIISRPALPTVTEIKDVIRRFINKERVL</sequence>
<keyword evidence="1" id="KW-0472">Membrane</keyword>
<evidence type="ECO:0000256" key="1">
    <source>
        <dbReference type="SAM" id="Phobius"/>
    </source>
</evidence>
<feature type="transmembrane region" description="Helical" evidence="1">
    <location>
        <begin position="7"/>
        <end position="25"/>
    </location>
</feature>
<keyword evidence="1" id="KW-1133">Transmembrane helix</keyword>
<name>A0A2M6X0M5_9BACT</name>
<keyword evidence="1" id="KW-0812">Transmembrane</keyword>
<dbReference type="EMBL" id="PEZP01000001">
    <property type="protein sequence ID" value="PIT98557.1"/>
    <property type="molecule type" value="Genomic_DNA"/>
</dbReference>
<dbReference type="Proteomes" id="UP000230731">
    <property type="component" value="Unassembled WGS sequence"/>
</dbReference>
<proteinExistence type="predicted"/>
<gene>
    <name evidence="2" type="ORF">COT71_00060</name>
</gene>
<organism evidence="2 3">
    <name type="scientific">Candidatus Andersenbacteria bacterium CG10_big_fil_rev_8_21_14_0_10_54_11</name>
    <dbReference type="NCBI Taxonomy" id="1974485"/>
    <lineage>
        <taxon>Bacteria</taxon>
        <taxon>Candidatus Anderseniibacteriota</taxon>
    </lineage>
</organism>
<accession>A0A2M6X0M5</accession>
<comment type="caution">
    <text evidence="2">The sequence shown here is derived from an EMBL/GenBank/DDBJ whole genome shotgun (WGS) entry which is preliminary data.</text>
</comment>
<evidence type="ECO:0000313" key="3">
    <source>
        <dbReference type="Proteomes" id="UP000230731"/>
    </source>
</evidence>
<evidence type="ECO:0000313" key="2">
    <source>
        <dbReference type="EMBL" id="PIT98557.1"/>
    </source>
</evidence>
<dbReference type="AlphaFoldDB" id="A0A2M6X0M5"/>